<keyword evidence="4" id="KW-0479">Metal-binding</keyword>
<dbReference type="PANTHER" id="PTHR43273:SF3">
    <property type="entry name" value="ANAEROBIC SULFATASE-MATURATING ENZYME HOMOLOG ASLB-RELATED"/>
    <property type="match status" value="1"/>
</dbReference>
<dbReference type="EMBL" id="PIUM01000024">
    <property type="protein sequence ID" value="PKU23089.1"/>
    <property type="molecule type" value="Genomic_DNA"/>
</dbReference>
<dbReference type="Gene3D" id="3.20.20.70">
    <property type="entry name" value="Aldolase class I"/>
    <property type="match status" value="1"/>
</dbReference>
<dbReference type="InterPro" id="IPR023885">
    <property type="entry name" value="4Fe4S-binding_SPASM_dom"/>
</dbReference>
<dbReference type="GO" id="GO:0046872">
    <property type="term" value="F:metal ion binding"/>
    <property type="evidence" value="ECO:0007669"/>
    <property type="project" value="UniProtKB-KW"/>
</dbReference>
<dbReference type="Pfam" id="PF04055">
    <property type="entry name" value="Radical_SAM"/>
    <property type="match status" value="1"/>
</dbReference>
<protein>
    <submittedName>
        <fullName evidence="9">Anaerobic sulfatase maturase</fullName>
    </submittedName>
</protein>
<evidence type="ECO:0000259" key="8">
    <source>
        <dbReference type="PROSITE" id="PS51918"/>
    </source>
</evidence>
<feature type="domain" description="Radical SAM core" evidence="8">
    <location>
        <begin position="1"/>
        <end position="244"/>
    </location>
</feature>
<proteinExistence type="inferred from homology"/>
<reference evidence="10" key="1">
    <citation type="submission" date="2017-12" db="EMBL/GenBank/DDBJ databases">
        <title>Draft genome sequence of Telmatospirillum siberiense 26-4b1T, an acidotolerant peatland alphaproteobacterium potentially involved in sulfur cycling.</title>
        <authorList>
            <person name="Hausmann B."/>
            <person name="Pjevac P."/>
            <person name="Schreck K."/>
            <person name="Herbold C.W."/>
            <person name="Daims H."/>
            <person name="Wagner M."/>
            <person name="Pester M."/>
            <person name="Loy A."/>
        </authorList>
    </citation>
    <scope>NUCLEOTIDE SEQUENCE [LARGE SCALE GENOMIC DNA]</scope>
    <source>
        <strain evidence="10">26-4b1</strain>
    </source>
</reference>
<comment type="cofactor">
    <cofactor evidence="1">
        <name>[4Fe-4S] cluster</name>
        <dbReference type="ChEBI" id="CHEBI:49883"/>
    </cofactor>
</comment>
<dbReference type="GO" id="GO:0051539">
    <property type="term" value="F:4 iron, 4 sulfur cluster binding"/>
    <property type="evidence" value="ECO:0007669"/>
    <property type="project" value="UniProtKB-KW"/>
</dbReference>
<accession>A0A2N3PRQ4</accession>
<keyword evidence="10" id="KW-1185">Reference proteome</keyword>
<evidence type="ECO:0000256" key="5">
    <source>
        <dbReference type="ARBA" id="ARBA00023004"/>
    </source>
</evidence>
<organism evidence="9 10">
    <name type="scientific">Telmatospirillum siberiense</name>
    <dbReference type="NCBI Taxonomy" id="382514"/>
    <lineage>
        <taxon>Bacteria</taxon>
        <taxon>Pseudomonadati</taxon>
        <taxon>Pseudomonadota</taxon>
        <taxon>Alphaproteobacteria</taxon>
        <taxon>Rhodospirillales</taxon>
        <taxon>Rhodospirillaceae</taxon>
        <taxon>Telmatospirillum</taxon>
    </lineage>
</organism>
<dbReference type="OrthoDB" id="9792276at2"/>
<dbReference type="CDD" id="cd01335">
    <property type="entry name" value="Radical_SAM"/>
    <property type="match status" value="1"/>
</dbReference>
<dbReference type="Proteomes" id="UP000233293">
    <property type="component" value="Unassembled WGS sequence"/>
</dbReference>
<dbReference type="AlphaFoldDB" id="A0A2N3PRQ4"/>
<dbReference type="PANTHER" id="PTHR43273">
    <property type="entry name" value="ANAEROBIC SULFATASE-MATURATING ENZYME HOMOLOG ASLB-RELATED"/>
    <property type="match status" value="1"/>
</dbReference>
<evidence type="ECO:0000313" key="10">
    <source>
        <dbReference type="Proteomes" id="UP000233293"/>
    </source>
</evidence>
<dbReference type="PROSITE" id="PS51918">
    <property type="entry name" value="RADICAL_SAM"/>
    <property type="match status" value="1"/>
</dbReference>
<evidence type="ECO:0000256" key="2">
    <source>
        <dbReference type="ARBA" id="ARBA00022485"/>
    </source>
</evidence>
<dbReference type="SFLD" id="SFLDG01072">
    <property type="entry name" value="dehydrogenase_like"/>
    <property type="match status" value="1"/>
</dbReference>
<keyword evidence="5" id="KW-0408">Iron</keyword>
<comment type="caution">
    <text evidence="9">The sequence shown here is derived from an EMBL/GenBank/DDBJ whole genome shotgun (WGS) entry which is preliminary data.</text>
</comment>
<comment type="similarity">
    <text evidence="7">Belongs to the radical SAM superfamily. Anaerobic sulfatase-maturating enzyme family.</text>
</comment>
<dbReference type="InterPro" id="IPR013785">
    <property type="entry name" value="Aldolase_TIM"/>
</dbReference>
<dbReference type="SFLD" id="SFLDF00285">
    <property type="entry name" value="anaerobic_Ser-type_sulfatase-m"/>
    <property type="match status" value="1"/>
</dbReference>
<dbReference type="SFLD" id="SFLDG01067">
    <property type="entry name" value="SPASM/twitch_domain_containing"/>
    <property type="match status" value="1"/>
</dbReference>
<dbReference type="InterPro" id="IPR047207">
    <property type="entry name" value="SPASM_anSME"/>
</dbReference>
<dbReference type="InterPro" id="IPR034491">
    <property type="entry name" value="Anaerob_Ser_sulfatase-maturase"/>
</dbReference>
<evidence type="ECO:0000313" key="9">
    <source>
        <dbReference type="EMBL" id="PKU23089.1"/>
    </source>
</evidence>
<dbReference type="InterPro" id="IPR058240">
    <property type="entry name" value="rSAM_sf"/>
</dbReference>
<dbReference type="SUPFAM" id="SSF102114">
    <property type="entry name" value="Radical SAM enzymes"/>
    <property type="match status" value="1"/>
</dbReference>
<gene>
    <name evidence="9" type="ORF">CWS72_18760</name>
</gene>
<evidence type="ECO:0000256" key="6">
    <source>
        <dbReference type="ARBA" id="ARBA00023014"/>
    </source>
</evidence>
<dbReference type="SFLD" id="SFLDS00029">
    <property type="entry name" value="Radical_SAM"/>
    <property type="match status" value="1"/>
</dbReference>
<name>A0A2N3PRQ4_9PROT</name>
<dbReference type="NCBIfam" id="TIGR03942">
    <property type="entry name" value="sulfatase_rSAM"/>
    <property type="match status" value="1"/>
</dbReference>
<evidence type="ECO:0000256" key="3">
    <source>
        <dbReference type="ARBA" id="ARBA00022691"/>
    </source>
</evidence>
<evidence type="ECO:0000256" key="1">
    <source>
        <dbReference type="ARBA" id="ARBA00001966"/>
    </source>
</evidence>
<dbReference type="Pfam" id="PF13186">
    <property type="entry name" value="SPASM"/>
    <property type="match status" value="1"/>
</dbReference>
<keyword evidence="3" id="KW-0949">S-adenosyl-L-methionine</keyword>
<dbReference type="CDD" id="cd21120">
    <property type="entry name" value="SPASM_anSME"/>
    <property type="match status" value="1"/>
</dbReference>
<dbReference type="SFLD" id="SFLDG01386">
    <property type="entry name" value="main_SPASM_domain-containing"/>
    <property type="match status" value="1"/>
</dbReference>
<dbReference type="InterPro" id="IPR007197">
    <property type="entry name" value="rSAM"/>
</dbReference>
<dbReference type="NCBIfam" id="TIGR04085">
    <property type="entry name" value="rSAM_more_4Fe4S"/>
    <property type="match status" value="1"/>
</dbReference>
<evidence type="ECO:0000256" key="4">
    <source>
        <dbReference type="ARBA" id="ARBA00022723"/>
    </source>
</evidence>
<dbReference type="GO" id="GO:0016491">
    <property type="term" value="F:oxidoreductase activity"/>
    <property type="evidence" value="ECO:0007669"/>
    <property type="project" value="InterPro"/>
</dbReference>
<keyword evidence="6" id="KW-0411">Iron-sulfur</keyword>
<dbReference type="SFLD" id="SFLDG01384">
    <property type="entry name" value="thioether_bond_formation_requi"/>
    <property type="match status" value="1"/>
</dbReference>
<keyword evidence="2" id="KW-0004">4Fe-4S</keyword>
<dbReference type="InterPro" id="IPR023867">
    <property type="entry name" value="Sulphatase_maturase_rSAM"/>
</dbReference>
<sequence length="408" mass="46536">MAKPSGPECNLGCQYCFYLEKEALFPVGESRRMSPDTLEAYIRNYIDSHPTGQPVTFAWQGGEPTLLGLDFYKRAVALQQHYAHGGLIQNAFQTNGTLLNDDWCDFFAENGFLIGLSLDGPAHIHDRYRVNRSGAPTHSKVMRALRTLQRHDVDFNILACVNNLSSRSPLEIYRFFRDEGTKVIQFIPIIERTSAGDYRRQGFTLEGPMNNKGISDTQPTVTDWSVEPARWGSFLTTIFDEWIATDVGDMFIMNFEWSLAAFMNRRGVICVHQENCGRAVVAEHNGDVYSCDHFTYPDYRLGNLMEASFTEILDSDKQKIFGSNKSRALPNKCHQCQYRRGCWGGCPKHRFIKTEDGEYGLNYLCSGYFNYFQHITPYLSTLRELITAHRPARDIMDMTLPIDGGSQR</sequence>
<evidence type="ECO:0000256" key="7">
    <source>
        <dbReference type="ARBA" id="ARBA00023601"/>
    </source>
</evidence>